<accession>X1RJS4</accession>
<protein>
    <recommendedName>
        <fullName evidence="6">CBS domain-containing protein</fullName>
    </recommendedName>
</protein>
<evidence type="ECO:0000259" key="6">
    <source>
        <dbReference type="PROSITE" id="PS51371"/>
    </source>
</evidence>
<evidence type="ECO:0000256" key="5">
    <source>
        <dbReference type="ARBA" id="ARBA00023122"/>
    </source>
</evidence>
<keyword evidence="5" id="KW-0129">CBS domain</keyword>
<dbReference type="InterPro" id="IPR000644">
    <property type="entry name" value="CBS_dom"/>
</dbReference>
<dbReference type="InterPro" id="IPR046342">
    <property type="entry name" value="CBS_dom_sf"/>
</dbReference>
<dbReference type="AlphaFoldDB" id="X1RJS4"/>
<dbReference type="EMBL" id="BARW01002083">
    <property type="protein sequence ID" value="GAI67206.1"/>
    <property type="molecule type" value="Genomic_DNA"/>
</dbReference>
<comment type="subcellular location">
    <subcellularLocation>
        <location evidence="1">Cell membrane</location>
        <topology evidence="1">Multi-pass membrane protein</topology>
    </subcellularLocation>
</comment>
<keyword evidence="3" id="KW-1003">Cell membrane</keyword>
<evidence type="ECO:0000256" key="2">
    <source>
        <dbReference type="ARBA" id="ARBA00006337"/>
    </source>
</evidence>
<dbReference type="PROSITE" id="PS51371">
    <property type="entry name" value="CBS"/>
    <property type="match status" value="1"/>
</dbReference>
<feature type="non-terminal residue" evidence="7">
    <location>
        <position position="115"/>
    </location>
</feature>
<proteinExistence type="inferred from homology"/>
<dbReference type="PANTHER" id="PTHR22777:SF32">
    <property type="entry name" value="UPF0053 INNER MEMBRANE PROTEIN YFJD"/>
    <property type="match status" value="1"/>
</dbReference>
<dbReference type="InterPro" id="IPR044751">
    <property type="entry name" value="Ion_transp-like_CBS"/>
</dbReference>
<dbReference type="Pfam" id="PF00571">
    <property type="entry name" value="CBS"/>
    <property type="match status" value="1"/>
</dbReference>
<sequence>MAPAKQDQEITVHIAGNFKEIEVRLPELRKLVKAIDNIIGLVYAKDLLAEIGKTGTEFKLRDKIRKAYFVPESKPLRVLLHEFQNQKLHIAVVLDEYGGTAGVVTLEDILEELVG</sequence>
<name>X1RJS4_9ZZZZ</name>
<evidence type="ECO:0000313" key="7">
    <source>
        <dbReference type="EMBL" id="GAI67206.1"/>
    </source>
</evidence>
<dbReference type="PANTHER" id="PTHR22777">
    <property type="entry name" value="HEMOLYSIN-RELATED"/>
    <property type="match status" value="1"/>
</dbReference>
<keyword evidence="3" id="KW-0472">Membrane</keyword>
<reference evidence="7" key="1">
    <citation type="journal article" date="2014" name="Front. Microbiol.">
        <title>High frequency of phylogenetically diverse reductive dehalogenase-homologous genes in deep subseafloor sedimentary metagenomes.</title>
        <authorList>
            <person name="Kawai M."/>
            <person name="Futagami T."/>
            <person name="Toyoda A."/>
            <person name="Takaki Y."/>
            <person name="Nishi S."/>
            <person name="Hori S."/>
            <person name="Arai W."/>
            <person name="Tsubouchi T."/>
            <person name="Morono Y."/>
            <person name="Uchiyama I."/>
            <person name="Ito T."/>
            <person name="Fujiyama A."/>
            <person name="Inagaki F."/>
            <person name="Takami H."/>
        </authorList>
    </citation>
    <scope>NUCLEOTIDE SEQUENCE</scope>
    <source>
        <strain evidence="7">Expedition CK06-06</strain>
    </source>
</reference>
<gene>
    <name evidence="7" type="ORF">S12H4_06066</name>
</gene>
<feature type="domain" description="CBS" evidence="6">
    <location>
        <begin position="63"/>
        <end position="115"/>
    </location>
</feature>
<organism evidence="7">
    <name type="scientific">marine sediment metagenome</name>
    <dbReference type="NCBI Taxonomy" id="412755"/>
    <lineage>
        <taxon>unclassified sequences</taxon>
        <taxon>metagenomes</taxon>
        <taxon>ecological metagenomes</taxon>
    </lineage>
</organism>
<dbReference type="CDD" id="cd04590">
    <property type="entry name" value="CBS_pair_CorC_HlyC_assoc"/>
    <property type="match status" value="1"/>
</dbReference>
<dbReference type="GO" id="GO:0005886">
    <property type="term" value="C:plasma membrane"/>
    <property type="evidence" value="ECO:0007669"/>
    <property type="project" value="UniProtKB-SubCell"/>
</dbReference>
<keyword evidence="4" id="KW-0677">Repeat</keyword>
<evidence type="ECO:0000256" key="3">
    <source>
        <dbReference type="ARBA" id="ARBA00022475"/>
    </source>
</evidence>
<dbReference type="Gene3D" id="3.10.580.10">
    <property type="entry name" value="CBS-domain"/>
    <property type="match status" value="1"/>
</dbReference>
<comment type="caution">
    <text evidence="7">The sequence shown here is derived from an EMBL/GenBank/DDBJ whole genome shotgun (WGS) entry which is preliminary data.</text>
</comment>
<comment type="similarity">
    <text evidence="2">Belongs to the UPF0053 family.</text>
</comment>
<evidence type="ECO:0000256" key="4">
    <source>
        <dbReference type="ARBA" id="ARBA00022737"/>
    </source>
</evidence>
<dbReference type="SUPFAM" id="SSF54631">
    <property type="entry name" value="CBS-domain pair"/>
    <property type="match status" value="1"/>
</dbReference>
<evidence type="ECO:0000256" key="1">
    <source>
        <dbReference type="ARBA" id="ARBA00004651"/>
    </source>
</evidence>